<protein>
    <recommendedName>
        <fullName evidence="4">HMG box domain-containing protein</fullName>
    </recommendedName>
</protein>
<dbReference type="PANTHER" id="PTHR48112">
    <property type="entry name" value="HIGH MOBILITY GROUP PROTEIN DSP1"/>
    <property type="match status" value="1"/>
</dbReference>
<dbReference type="Gene3D" id="1.10.30.10">
    <property type="entry name" value="High mobility group box domain"/>
    <property type="match status" value="1"/>
</dbReference>
<evidence type="ECO:0000256" key="3">
    <source>
        <dbReference type="SAM" id="MobiDB-lite"/>
    </source>
</evidence>
<dbReference type="PANTHER" id="PTHR48112:SF22">
    <property type="entry name" value="MITOCHONDRIAL TRANSCRIPTION FACTOR A, ISOFORM B"/>
    <property type="match status" value="1"/>
</dbReference>
<feature type="region of interest" description="Disordered" evidence="3">
    <location>
        <begin position="1"/>
        <end position="20"/>
    </location>
</feature>
<feature type="compositionally biased region" description="Polar residues" evidence="3">
    <location>
        <begin position="105"/>
        <end position="128"/>
    </location>
</feature>
<dbReference type="EMBL" id="HBFW01018649">
    <property type="protein sequence ID" value="CAD8940880.1"/>
    <property type="molecule type" value="Transcribed_RNA"/>
</dbReference>
<proteinExistence type="predicted"/>
<dbReference type="GO" id="GO:0005634">
    <property type="term" value="C:nucleus"/>
    <property type="evidence" value="ECO:0007669"/>
    <property type="project" value="UniProtKB-UniRule"/>
</dbReference>
<dbReference type="InterPro" id="IPR009071">
    <property type="entry name" value="HMG_box_dom"/>
</dbReference>
<feature type="domain" description="HMG box" evidence="4">
    <location>
        <begin position="156"/>
        <end position="229"/>
    </location>
</feature>
<dbReference type="GO" id="GO:0003677">
    <property type="term" value="F:DNA binding"/>
    <property type="evidence" value="ECO:0007669"/>
    <property type="project" value="UniProtKB-UniRule"/>
</dbReference>
<evidence type="ECO:0000256" key="1">
    <source>
        <dbReference type="ARBA" id="ARBA00023125"/>
    </source>
</evidence>
<keyword evidence="2" id="KW-0539">Nucleus</keyword>
<evidence type="ECO:0000259" key="4">
    <source>
        <dbReference type="PROSITE" id="PS50118"/>
    </source>
</evidence>
<dbReference type="InterPro" id="IPR036910">
    <property type="entry name" value="HMG_box_dom_sf"/>
</dbReference>
<accession>A0A7S1GNE0</accession>
<dbReference type="PROSITE" id="PS50118">
    <property type="entry name" value="HMG_BOX_2"/>
    <property type="match status" value="1"/>
</dbReference>
<sequence length="377" mass="42045">MKTDSPHRFRSGEYSPHSVDRLWTPASNKFDWSESLEGLFSHTLSSDVHNNEVRNGDSNSSCLEPIACPVPRQGDKDHQCLWELHTRQPPQDGTKQDQDGHKAYSRTTSTENSLPSNHVESRVTSSPELSEGGSISTSSSTRTSSRKRKRKTTTLPKRPLSAYNFFVQKERARLAKENEEQGEKRISFEDLGKMIGNKWRNLPESERLHFQKLAEADMERYTRETEHVEKLRKQQRERVVLDNAARTSHINAATTTTTTTTPTPVIAKGGSSAFVMAKDRRSHLPLSSEQCFVPIVSNQSCPSPLQDSHWSIPSLTAKDLIGSDGRPVPAGTVIIVADASGARRRFTVQYAACLMSEEEARQYSAGLRLPTISPGAT</sequence>
<name>A0A7S1GNE0_CYCTE</name>
<dbReference type="SMART" id="SM00398">
    <property type="entry name" value="HMG"/>
    <property type="match status" value="1"/>
</dbReference>
<evidence type="ECO:0000313" key="5">
    <source>
        <dbReference type="EMBL" id="CAD8940880.1"/>
    </source>
</evidence>
<evidence type="ECO:0000256" key="2">
    <source>
        <dbReference type="PROSITE-ProRule" id="PRU00267"/>
    </source>
</evidence>
<feature type="compositionally biased region" description="Basic and acidic residues" evidence="3">
    <location>
        <begin position="1"/>
        <end position="11"/>
    </location>
</feature>
<keyword evidence="1 2" id="KW-0238">DNA-binding</keyword>
<reference evidence="5" key="1">
    <citation type="submission" date="2021-01" db="EMBL/GenBank/DDBJ databases">
        <authorList>
            <person name="Corre E."/>
            <person name="Pelletier E."/>
            <person name="Niang G."/>
            <person name="Scheremetjew M."/>
            <person name="Finn R."/>
            <person name="Kale V."/>
            <person name="Holt S."/>
            <person name="Cochrane G."/>
            <person name="Meng A."/>
            <person name="Brown T."/>
            <person name="Cohen L."/>
        </authorList>
    </citation>
    <scope>NUCLEOTIDE SEQUENCE</scope>
    <source>
        <strain evidence="5">ECT3854</strain>
    </source>
</reference>
<dbReference type="AlphaFoldDB" id="A0A7S1GNE0"/>
<organism evidence="5">
    <name type="scientific">Cyclophora tenuis</name>
    <name type="common">Marine diatom</name>
    <dbReference type="NCBI Taxonomy" id="216820"/>
    <lineage>
        <taxon>Eukaryota</taxon>
        <taxon>Sar</taxon>
        <taxon>Stramenopiles</taxon>
        <taxon>Ochrophyta</taxon>
        <taxon>Bacillariophyta</taxon>
        <taxon>Fragilariophyceae</taxon>
        <taxon>Fragilariophycidae</taxon>
        <taxon>Cyclophorales</taxon>
        <taxon>Cyclophoraceae</taxon>
        <taxon>Cyclophora</taxon>
    </lineage>
</organism>
<dbReference type="InterPro" id="IPR050342">
    <property type="entry name" value="HMGB"/>
</dbReference>
<dbReference type="SUPFAM" id="SSF47095">
    <property type="entry name" value="HMG-box"/>
    <property type="match status" value="1"/>
</dbReference>
<gene>
    <name evidence="5" type="ORF">CTEN0397_LOCUS11946</name>
</gene>
<feature type="DNA-binding region" description="HMG box" evidence="2">
    <location>
        <begin position="156"/>
        <end position="229"/>
    </location>
</feature>
<feature type="region of interest" description="Disordered" evidence="3">
    <location>
        <begin position="87"/>
        <end position="162"/>
    </location>
</feature>
<dbReference type="Pfam" id="PF00505">
    <property type="entry name" value="HMG_box"/>
    <property type="match status" value="1"/>
</dbReference>